<dbReference type="Pfam" id="PF12952">
    <property type="entry name" value="DUF3841"/>
    <property type="match status" value="1"/>
</dbReference>
<sequence>MGAKSDKIILYTSQSPIVIKTLLEQKVCYVKREYIVKKYQEVSSIFLEAYNWYINKAQNIVKRTEKAEYPFWAFIKADYAGGYPGNYMLTLEVPIEEVIFFKVEAWNKILNLKYLGVDEEDEKRHKDMLVKQNISIESDIFIKPFYSNLKAQVKKSWDNLFKYDKLIKSVGVQEGNFQSSLWKLEKEWIADIKEI</sequence>
<proteinExistence type="predicted"/>
<evidence type="ECO:0000313" key="1">
    <source>
        <dbReference type="EMBL" id="AWI04713.1"/>
    </source>
</evidence>
<evidence type="ECO:0000313" key="2">
    <source>
        <dbReference type="Proteomes" id="UP000244910"/>
    </source>
</evidence>
<gene>
    <name evidence="1" type="ORF">B9W14_09500</name>
</gene>
<organism evidence="1 2">
    <name type="scientific">Clostridium drakei</name>
    <dbReference type="NCBI Taxonomy" id="332101"/>
    <lineage>
        <taxon>Bacteria</taxon>
        <taxon>Bacillati</taxon>
        <taxon>Bacillota</taxon>
        <taxon>Clostridia</taxon>
        <taxon>Eubacteriales</taxon>
        <taxon>Clostridiaceae</taxon>
        <taxon>Clostridium</taxon>
    </lineage>
</organism>
<dbReference type="KEGG" id="cdrk:B9W14_09500"/>
<dbReference type="AlphaFoldDB" id="A0A2U8DPR8"/>
<dbReference type="OrthoDB" id="1751953at2"/>
<accession>A0A2U8DPR8</accession>
<dbReference type="Proteomes" id="UP000244910">
    <property type="component" value="Chromosome"/>
</dbReference>
<protein>
    <recommendedName>
        <fullName evidence="3">DUF3841 domain-containing protein</fullName>
    </recommendedName>
</protein>
<dbReference type="EMBL" id="CP020953">
    <property type="protein sequence ID" value="AWI04713.1"/>
    <property type="molecule type" value="Genomic_DNA"/>
</dbReference>
<keyword evidence="2" id="KW-1185">Reference proteome</keyword>
<dbReference type="InterPro" id="IPR024211">
    <property type="entry name" value="DUF3841"/>
</dbReference>
<evidence type="ECO:0008006" key="3">
    <source>
        <dbReference type="Google" id="ProtNLM"/>
    </source>
</evidence>
<dbReference type="RefSeq" id="WP_032079423.1">
    <property type="nucleotide sequence ID" value="NZ_CP020953.1"/>
</dbReference>
<name>A0A2U8DPR8_9CLOT</name>
<reference evidence="2" key="1">
    <citation type="submission" date="2017-04" db="EMBL/GenBank/DDBJ databases">
        <authorList>
            <person name="Song Y."/>
            <person name="Cho B.-K."/>
        </authorList>
    </citation>
    <scope>NUCLEOTIDE SEQUENCE [LARGE SCALE GENOMIC DNA]</scope>
    <source>
        <strain evidence="2">SL1</strain>
    </source>
</reference>